<proteinExistence type="predicted"/>
<dbReference type="Proteomes" id="UP000663090">
    <property type="component" value="Chromosome"/>
</dbReference>
<evidence type="ECO:0000313" key="2">
    <source>
        <dbReference type="Proteomes" id="UP000663090"/>
    </source>
</evidence>
<dbReference type="SUPFAM" id="SSF48452">
    <property type="entry name" value="TPR-like"/>
    <property type="match status" value="1"/>
</dbReference>
<protein>
    <recommendedName>
        <fullName evidence="3">Tetratricopeptide repeat protein</fullName>
    </recommendedName>
</protein>
<accession>A0ABX7NBP3</accession>
<name>A0ABX7NBP3_9BACT</name>
<keyword evidence="2" id="KW-1185">Reference proteome</keyword>
<reference evidence="1 2" key="1">
    <citation type="submission" date="2021-02" db="EMBL/GenBank/DDBJ databases">
        <title>De Novo genome assembly of isolated myxobacteria.</title>
        <authorList>
            <person name="Stevens D.C."/>
        </authorList>
    </citation>
    <scope>NUCLEOTIDE SEQUENCE [LARGE SCALE GENOMIC DNA]</scope>
    <source>
        <strain evidence="1 2">SCHIC003</strain>
    </source>
</reference>
<organism evidence="1 2">
    <name type="scientific">Myxococcus landrumensis</name>
    <dbReference type="NCBI Taxonomy" id="2813577"/>
    <lineage>
        <taxon>Bacteria</taxon>
        <taxon>Pseudomonadati</taxon>
        <taxon>Myxococcota</taxon>
        <taxon>Myxococcia</taxon>
        <taxon>Myxococcales</taxon>
        <taxon>Cystobacterineae</taxon>
        <taxon>Myxococcaceae</taxon>
        <taxon>Myxococcus</taxon>
    </lineage>
</organism>
<evidence type="ECO:0000313" key="1">
    <source>
        <dbReference type="EMBL" id="QSQ14914.1"/>
    </source>
</evidence>
<gene>
    <name evidence="1" type="ORF">JY572_02180</name>
</gene>
<sequence length="426" mass="47311">MSHRPVTLINAMRRKLQELQDTLSGFVDQRDHLLLVVGSTEGEAAWVLKTLQGLDQETPSDLFLLFAHDAQNAAQYVTALVANLEAQLEGVNLARQEKGEERWPPLPSGCQDMRQAPAARLRAAIEHMRGMLPPDGDHRLVWVMMPLKIEDRVSYSQLVGQLLPHDGFQPWMRSLRIVVRDDREAPFLVPALRKLGVTGALVYEPDLSTAALTDSLAQEAVDPATPVPERMQALLQLAALDYSYKRYPAAAEKYALLHAYYAEQGQKELQALCLQGAGDVLRAVGKLEQAKERYQQGLAVAVNTLALPILINLSMAAGDVSLELKQYADAEGYFDITDRVATKALNPFPKGDAMEKIGVSRQLRKDMGKAVVAWKDAATFCRSVEYTVRLRSVLQRLEKVYGAAGMVTEQRACKKELQELPRETLA</sequence>
<dbReference type="InterPro" id="IPR011990">
    <property type="entry name" value="TPR-like_helical_dom_sf"/>
</dbReference>
<dbReference type="RefSeq" id="WP_206716664.1">
    <property type="nucleotide sequence ID" value="NZ_CP071091.1"/>
</dbReference>
<dbReference type="EMBL" id="CP071091">
    <property type="protein sequence ID" value="QSQ14914.1"/>
    <property type="molecule type" value="Genomic_DNA"/>
</dbReference>
<evidence type="ECO:0008006" key="3">
    <source>
        <dbReference type="Google" id="ProtNLM"/>
    </source>
</evidence>
<dbReference type="Gene3D" id="1.25.40.10">
    <property type="entry name" value="Tetratricopeptide repeat domain"/>
    <property type="match status" value="1"/>
</dbReference>